<dbReference type="AlphaFoldDB" id="A0A4S2KZS0"/>
<gene>
    <name evidence="1" type="ORF">DBV15_04928</name>
</gene>
<organism evidence="1 2">
    <name type="scientific">Temnothorax longispinosus</name>
    <dbReference type="NCBI Taxonomy" id="300112"/>
    <lineage>
        <taxon>Eukaryota</taxon>
        <taxon>Metazoa</taxon>
        <taxon>Ecdysozoa</taxon>
        <taxon>Arthropoda</taxon>
        <taxon>Hexapoda</taxon>
        <taxon>Insecta</taxon>
        <taxon>Pterygota</taxon>
        <taxon>Neoptera</taxon>
        <taxon>Endopterygota</taxon>
        <taxon>Hymenoptera</taxon>
        <taxon>Apocrita</taxon>
        <taxon>Aculeata</taxon>
        <taxon>Formicoidea</taxon>
        <taxon>Formicidae</taxon>
        <taxon>Myrmicinae</taxon>
        <taxon>Temnothorax</taxon>
    </lineage>
</organism>
<reference evidence="1 2" key="1">
    <citation type="journal article" date="2019" name="Philos. Trans. R. Soc. Lond., B, Biol. Sci.">
        <title>Ant behaviour and brain gene expression of defending hosts depend on the ecological success of the intruding social parasite.</title>
        <authorList>
            <person name="Kaur R."/>
            <person name="Stoldt M."/>
            <person name="Jongepier E."/>
            <person name="Feldmeyer B."/>
            <person name="Menzel F."/>
            <person name="Bornberg-Bauer E."/>
            <person name="Foitzik S."/>
        </authorList>
    </citation>
    <scope>NUCLEOTIDE SEQUENCE [LARGE SCALE GENOMIC DNA]</scope>
    <source>
        <tissue evidence="1">Whole body</tissue>
    </source>
</reference>
<keyword evidence="2" id="KW-1185">Reference proteome</keyword>
<sequence length="186" mass="21069">MPSHDSRQLSDLLKLNRIDYRRDNIPVTICDRDKTAWYSPRRGCTAGSAVEVLQKYERPAGSGLRGQYFTVEFFQAARISAKLAVVAYTSAGVHGNYYGEVACMSYGRDLHSADPPHRLYFISKYDASKLATNGRNHSCFAIGNYLDEKKGIMKKHLPLVELYSPMYRLVKYRTTTAATEREKGID</sequence>
<dbReference type="EMBL" id="QBLH01000968">
    <property type="protein sequence ID" value="TGZ53688.1"/>
    <property type="molecule type" value="Genomic_DNA"/>
</dbReference>
<evidence type="ECO:0000313" key="2">
    <source>
        <dbReference type="Proteomes" id="UP000310200"/>
    </source>
</evidence>
<name>A0A4S2KZS0_9HYME</name>
<comment type="caution">
    <text evidence="1">The sequence shown here is derived from an EMBL/GenBank/DDBJ whole genome shotgun (WGS) entry which is preliminary data.</text>
</comment>
<evidence type="ECO:0000313" key="1">
    <source>
        <dbReference type="EMBL" id="TGZ53688.1"/>
    </source>
</evidence>
<protein>
    <submittedName>
        <fullName evidence="1">Uncharacterized protein</fullName>
    </submittedName>
</protein>
<proteinExistence type="predicted"/>
<dbReference type="Proteomes" id="UP000310200">
    <property type="component" value="Unassembled WGS sequence"/>
</dbReference>
<accession>A0A4S2KZS0</accession>